<feature type="transmembrane region" description="Helical" evidence="4">
    <location>
        <begin position="250"/>
        <end position="271"/>
    </location>
</feature>
<dbReference type="RefSeq" id="WP_279252790.1">
    <property type="nucleotide sequence ID" value="NZ_SHNP01000003.1"/>
</dbReference>
<evidence type="ECO:0000313" key="6">
    <source>
        <dbReference type="EMBL" id="MCX2973964.1"/>
    </source>
</evidence>
<evidence type="ECO:0000259" key="5">
    <source>
        <dbReference type="PROSITE" id="PS50850"/>
    </source>
</evidence>
<dbReference type="PANTHER" id="PTHR11360">
    <property type="entry name" value="MONOCARBOXYLATE TRANSPORTER"/>
    <property type="match status" value="1"/>
</dbReference>
<keyword evidence="1 4" id="KW-0812">Transmembrane</keyword>
<reference evidence="6" key="1">
    <citation type="submission" date="2019-02" db="EMBL/GenBank/DDBJ databases">
        <authorList>
            <person name="Li S.-H."/>
        </authorList>
    </citation>
    <scope>NUCLEOTIDE SEQUENCE</scope>
    <source>
        <strain evidence="6">IMCC8485</strain>
    </source>
</reference>
<sequence length="394" mass="41304">MPSKNMQAARAWLPALAGMTCLGLGAGLIGLFGFFVEPLSQEFGVGVATLNIAPVALLLVPGIIAPLVGRLVDVWPIRRMILGGSALALLSLLAISFSSSLLQAGIGFLCFSIGITFYGPVVINGLMVKLYPGQEGRALAIAALGISIASMTLPPAMGAALQIVEWREALAVMSIVLLAIVWLWVLLGIPADAGAVADSPQAKVDREIYRRAEFWMVGITVALTLNVMVILTICYPPLLASRGFTAVEAGLFLAVGGAGGALGKLTVAVLADKLRPHTRWFAAAILLVKLVGLILLLMTDVTYLIVVSVAMMGFSGGAFLPMHPYLNSRYFKADIIGQVNGAQGPLFLPLGLVGAPLAGYVFDQTGSYTLVLVGLALILLLAILSVLALPRSRF</sequence>
<dbReference type="Proteomes" id="UP001143307">
    <property type="component" value="Unassembled WGS sequence"/>
</dbReference>
<dbReference type="Gene3D" id="1.20.1250.20">
    <property type="entry name" value="MFS general substrate transporter like domains"/>
    <property type="match status" value="1"/>
</dbReference>
<organism evidence="6 7">
    <name type="scientific">Candidatus Seongchinamella marina</name>
    <dbReference type="NCBI Taxonomy" id="2518990"/>
    <lineage>
        <taxon>Bacteria</taxon>
        <taxon>Pseudomonadati</taxon>
        <taxon>Pseudomonadota</taxon>
        <taxon>Gammaproteobacteria</taxon>
        <taxon>Cellvibrionales</taxon>
        <taxon>Halieaceae</taxon>
        <taxon>Seongchinamella</taxon>
    </lineage>
</organism>
<feature type="transmembrane region" description="Helical" evidence="4">
    <location>
        <begin position="344"/>
        <end position="362"/>
    </location>
</feature>
<accession>A0ABT3SXH0</accession>
<gene>
    <name evidence="6" type="ORF">EYC87_10270</name>
</gene>
<dbReference type="PROSITE" id="PS50850">
    <property type="entry name" value="MFS"/>
    <property type="match status" value="1"/>
</dbReference>
<evidence type="ECO:0000256" key="2">
    <source>
        <dbReference type="ARBA" id="ARBA00022989"/>
    </source>
</evidence>
<evidence type="ECO:0000313" key="7">
    <source>
        <dbReference type="Proteomes" id="UP001143307"/>
    </source>
</evidence>
<dbReference type="InterPro" id="IPR036259">
    <property type="entry name" value="MFS_trans_sf"/>
</dbReference>
<keyword evidence="2 4" id="KW-1133">Transmembrane helix</keyword>
<dbReference type="InterPro" id="IPR011701">
    <property type="entry name" value="MFS"/>
</dbReference>
<feature type="transmembrane region" description="Helical" evidence="4">
    <location>
        <begin position="303"/>
        <end position="323"/>
    </location>
</feature>
<dbReference type="SUPFAM" id="SSF103473">
    <property type="entry name" value="MFS general substrate transporter"/>
    <property type="match status" value="1"/>
</dbReference>
<feature type="transmembrane region" description="Helical" evidence="4">
    <location>
        <begin position="278"/>
        <end position="297"/>
    </location>
</feature>
<evidence type="ECO:0000256" key="4">
    <source>
        <dbReference type="SAM" id="Phobius"/>
    </source>
</evidence>
<protein>
    <submittedName>
        <fullName evidence="6">MFS transporter</fullName>
    </submittedName>
</protein>
<dbReference type="InterPro" id="IPR050327">
    <property type="entry name" value="Proton-linked_MCT"/>
</dbReference>
<feature type="transmembrane region" description="Helical" evidence="4">
    <location>
        <begin position="104"/>
        <end position="126"/>
    </location>
</feature>
<comment type="caution">
    <text evidence="6">The sequence shown here is derived from an EMBL/GenBank/DDBJ whole genome shotgun (WGS) entry which is preliminary data.</text>
</comment>
<feature type="transmembrane region" description="Helical" evidence="4">
    <location>
        <begin position="214"/>
        <end position="238"/>
    </location>
</feature>
<feature type="transmembrane region" description="Helical" evidence="4">
    <location>
        <begin position="80"/>
        <end position="98"/>
    </location>
</feature>
<feature type="transmembrane region" description="Helical" evidence="4">
    <location>
        <begin position="170"/>
        <end position="193"/>
    </location>
</feature>
<proteinExistence type="predicted"/>
<feature type="domain" description="Major facilitator superfamily (MFS) profile" evidence="5">
    <location>
        <begin position="11"/>
        <end position="393"/>
    </location>
</feature>
<dbReference type="PANTHER" id="PTHR11360:SF284">
    <property type="entry name" value="EG:103B4.3 PROTEIN-RELATED"/>
    <property type="match status" value="1"/>
</dbReference>
<keyword evidence="7" id="KW-1185">Reference proteome</keyword>
<name>A0ABT3SXH0_9GAMM</name>
<feature type="transmembrane region" description="Helical" evidence="4">
    <location>
        <begin position="138"/>
        <end position="164"/>
    </location>
</feature>
<feature type="transmembrane region" description="Helical" evidence="4">
    <location>
        <begin position="12"/>
        <end position="36"/>
    </location>
</feature>
<dbReference type="Pfam" id="PF07690">
    <property type="entry name" value="MFS_1"/>
    <property type="match status" value="1"/>
</dbReference>
<dbReference type="EMBL" id="SHNP01000003">
    <property type="protein sequence ID" value="MCX2973964.1"/>
    <property type="molecule type" value="Genomic_DNA"/>
</dbReference>
<evidence type="ECO:0000256" key="1">
    <source>
        <dbReference type="ARBA" id="ARBA00022692"/>
    </source>
</evidence>
<feature type="transmembrane region" description="Helical" evidence="4">
    <location>
        <begin position="48"/>
        <end position="68"/>
    </location>
</feature>
<evidence type="ECO:0000256" key="3">
    <source>
        <dbReference type="ARBA" id="ARBA00023136"/>
    </source>
</evidence>
<feature type="transmembrane region" description="Helical" evidence="4">
    <location>
        <begin position="368"/>
        <end position="389"/>
    </location>
</feature>
<dbReference type="InterPro" id="IPR020846">
    <property type="entry name" value="MFS_dom"/>
</dbReference>
<keyword evidence="3 4" id="KW-0472">Membrane</keyword>